<dbReference type="InterPro" id="IPR036903">
    <property type="entry name" value="Nup98_auto-Pept-S59_dom_sf"/>
</dbReference>
<evidence type="ECO:0000256" key="2">
    <source>
        <dbReference type="ARBA" id="ARBA00004620"/>
    </source>
</evidence>
<evidence type="ECO:0000256" key="3">
    <source>
        <dbReference type="ARBA" id="ARBA00008926"/>
    </source>
</evidence>
<keyword evidence="8" id="KW-0653">Protein transport</keyword>
<reference evidence="15" key="1">
    <citation type="submission" date="2023-01" db="EMBL/GenBank/DDBJ databases">
        <title>Genome assembly of the deep-sea coral Lophelia pertusa.</title>
        <authorList>
            <person name="Herrera S."/>
            <person name="Cordes E."/>
        </authorList>
    </citation>
    <scope>NUCLEOTIDE SEQUENCE</scope>
    <source>
        <strain evidence="15">USNM1676648</strain>
        <tissue evidence="15">Polyp</tissue>
    </source>
</reference>
<evidence type="ECO:0000313" key="15">
    <source>
        <dbReference type="EMBL" id="KAJ7372109.1"/>
    </source>
</evidence>
<dbReference type="GO" id="GO:0051028">
    <property type="term" value="P:mRNA transport"/>
    <property type="evidence" value="ECO:0007669"/>
    <property type="project" value="UniProtKB-KW"/>
</dbReference>
<evidence type="ECO:0000256" key="12">
    <source>
        <dbReference type="SAM" id="Coils"/>
    </source>
</evidence>
<evidence type="ECO:0000256" key="6">
    <source>
        <dbReference type="ARBA" id="ARBA00022813"/>
    </source>
</evidence>
<dbReference type="GO" id="GO:0006405">
    <property type="term" value="P:RNA export from nucleus"/>
    <property type="evidence" value="ECO:0007669"/>
    <property type="project" value="TreeGrafter"/>
</dbReference>
<dbReference type="OrthoDB" id="3797628at2759"/>
<keyword evidence="16" id="KW-1185">Reference proteome</keyword>
<dbReference type="InterPro" id="IPR007230">
    <property type="entry name" value="Nup98_auto-Pept-S59_dom"/>
</dbReference>
<protein>
    <recommendedName>
        <fullName evidence="4">Nuclear pore complex protein Nup98-Nup96</fullName>
    </recommendedName>
</protein>
<keyword evidence="11" id="KW-0539">Nucleus</keyword>
<feature type="compositionally biased region" description="Basic and acidic residues" evidence="13">
    <location>
        <begin position="656"/>
        <end position="666"/>
    </location>
</feature>
<feature type="region of interest" description="Disordered" evidence="13">
    <location>
        <begin position="518"/>
        <end position="565"/>
    </location>
</feature>
<dbReference type="PROSITE" id="PS51434">
    <property type="entry name" value="NUP_C"/>
    <property type="match status" value="1"/>
</dbReference>
<feature type="region of interest" description="Disordered" evidence="13">
    <location>
        <begin position="1490"/>
        <end position="1517"/>
    </location>
</feature>
<dbReference type="InterPro" id="IPR021967">
    <property type="entry name" value="Nup98_C"/>
</dbReference>
<organism evidence="15 16">
    <name type="scientific">Desmophyllum pertusum</name>
    <dbReference type="NCBI Taxonomy" id="174260"/>
    <lineage>
        <taxon>Eukaryota</taxon>
        <taxon>Metazoa</taxon>
        <taxon>Cnidaria</taxon>
        <taxon>Anthozoa</taxon>
        <taxon>Hexacorallia</taxon>
        <taxon>Scleractinia</taxon>
        <taxon>Caryophylliina</taxon>
        <taxon>Caryophylliidae</taxon>
        <taxon>Desmophyllum</taxon>
    </lineage>
</organism>
<dbReference type="GO" id="GO:0003723">
    <property type="term" value="F:RNA binding"/>
    <property type="evidence" value="ECO:0007669"/>
    <property type="project" value="TreeGrafter"/>
</dbReference>
<feature type="compositionally biased region" description="Low complexity" evidence="13">
    <location>
        <begin position="527"/>
        <end position="540"/>
    </location>
</feature>
<keyword evidence="5" id="KW-0813">Transport</keyword>
<dbReference type="EMBL" id="MU826838">
    <property type="protein sequence ID" value="KAJ7372109.1"/>
    <property type="molecule type" value="Genomic_DNA"/>
</dbReference>
<dbReference type="GO" id="GO:0008139">
    <property type="term" value="F:nuclear localization sequence binding"/>
    <property type="evidence" value="ECO:0007669"/>
    <property type="project" value="TreeGrafter"/>
</dbReference>
<dbReference type="InterPro" id="IPR037665">
    <property type="entry name" value="Nucleoporin_S59-like"/>
</dbReference>
<comment type="similarity">
    <text evidence="3">Belongs to the nucleoporin GLFG family.</text>
</comment>
<evidence type="ECO:0000259" key="14">
    <source>
        <dbReference type="PROSITE" id="PS51434"/>
    </source>
</evidence>
<evidence type="ECO:0000256" key="7">
    <source>
        <dbReference type="ARBA" id="ARBA00022816"/>
    </source>
</evidence>
<evidence type="ECO:0000313" key="16">
    <source>
        <dbReference type="Proteomes" id="UP001163046"/>
    </source>
</evidence>
<dbReference type="Pfam" id="PF12110">
    <property type="entry name" value="Nup96"/>
    <property type="match status" value="1"/>
</dbReference>
<feature type="region of interest" description="Disordered" evidence="13">
    <location>
        <begin position="44"/>
        <end position="63"/>
    </location>
</feature>
<dbReference type="SUPFAM" id="SSF82215">
    <property type="entry name" value="C-terminal autoproteolytic domain of nucleoporin nup98"/>
    <property type="match status" value="1"/>
</dbReference>
<dbReference type="GO" id="GO:0017056">
    <property type="term" value="F:structural constituent of nuclear pore"/>
    <property type="evidence" value="ECO:0007669"/>
    <property type="project" value="InterPro"/>
</dbReference>
<comment type="caution">
    <text evidence="15">The sequence shown here is derived from an EMBL/GenBank/DDBJ whole genome shotgun (WGS) entry which is preliminary data.</text>
</comment>
<keyword evidence="12" id="KW-0175">Coiled coil</keyword>
<name>A0A9W9Z0J9_9CNID</name>
<evidence type="ECO:0000256" key="4">
    <source>
        <dbReference type="ARBA" id="ARBA00013472"/>
    </source>
</evidence>
<keyword evidence="6" id="KW-0068">Autocatalytic cleavage</keyword>
<evidence type="ECO:0000256" key="10">
    <source>
        <dbReference type="ARBA" id="ARBA00023132"/>
    </source>
</evidence>
<keyword evidence="9" id="KW-0811">Translocation</keyword>
<feature type="region of interest" description="Disordered" evidence="13">
    <location>
        <begin position="617"/>
        <end position="672"/>
    </location>
</feature>
<dbReference type="PANTHER" id="PTHR23198">
    <property type="entry name" value="NUCLEOPORIN"/>
    <property type="match status" value="1"/>
</dbReference>
<dbReference type="GO" id="GO:0031965">
    <property type="term" value="C:nuclear membrane"/>
    <property type="evidence" value="ECO:0007669"/>
    <property type="project" value="UniProtKB-SubCell"/>
</dbReference>
<gene>
    <name evidence="15" type="primary">NUP98_2</name>
    <name evidence="15" type="ORF">OS493_020534</name>
</gene>
<feature type="compositionally biased region" description="Acidic residues" evidence="13">
    <location>
        <begin position="1505"/>
        <end position="1516"/>
    </location>
</feature>
<evidence type="ECO:0000256" key="8">
    <source>
        <dbReference type="ARBA" id="ARBA00022927"/>
    </source>
</evidence>
<feature type="compositionally biased region" description="Low complexity" evidence="13">
    <location>
        <begin position="1"/>
        <end position="11"/>
    </location>
</feature>
<proteinExistence type="inferred from homology"/>
<evidence type="ECO:0000256" key="13">
    <source>
        <dbReference type="SAM" id="MobiDB-lite"/>
    </source>
</evidence>
<dbReference type="Gene3D" id="1.25.40.690">
    <property type="match status" value="1"/>
</dbReference>
<dbReference type="FunFam" id="1.10.10.2360:FF:000001">
    <property type="entry name" value="Nuclear pore complex protein Nup98-Nup96"/>
    <property type="match status" value="1"/>
</dbReference>
<feature type="coiled-coil region" evidence="12">
    <location>
        <begin position="913"/>
        <end position="940"/>
    </location>
</feature>
<feature type="region of interest" description="Disordered" evidence="13">
    <location>
        <begin position="697"/>
        <end position="723"/>
    </location>
</feature>
<dbReference type="PANTHER" id="PTHR23198:SF6">
    <property type="entry name" value="NUCLEAR PORE COMPLEX PROTEIN NUP98-NUP96"/>
    <property type="match status" value="1"/>
</dbReference>
<dbReference type="GO" id="GO:0000973">
    <property type="term" value="P:post-transcriptional tethering of RNA polymerase II gene DNA at nuclear periphery"/>
    <property type="evidence" value="ECO:0007669"/>
    <property type="project" value="TreeGrafter"/>
</dbReference>
<feature type="compositionally biased region" description="Low complexity" evidence="13">
    <location>
        <begin position="548"/>
        <end position="559"/>
    </location>
</feature>
<sequence>MFGSTTNTPFGTGSGFGTGTTFGSQNTTTQFGAGSGLFGNKTQTGFGSTFTQPQSSGTTGLFGSTTTNTAGSLFGGAATGSIFGQQPTSQSSFGGFGTGGTGLFGTTAAKSTTGTSVFQTPGSTSTFGTGTSTGFGTGTASSLFGASANKATGLFGAGQQSSSLFGQKSATTTAGFQGLLGASGTTGAGTPVKFTFVQGNDSMVKNGITTNISVRHQCITVMSNYEKKSIEELRIEDYESGRKTGAAGASTGFTGLSTTTNSGGLFGGGLFGGSATAAPGLFGAAQQATGGLFGQKTGGLFGTPTSSTTAPGFGTGFGTGTTTGLFGQSSSGQTTGLFGATTTSAGTGLFGAQPAGFGQTQTGTAGLFGATGFGLTQQQQATPFGSKPFGTALATGTTGGTSAFSVATNPSGGLFGAKPTAFGTGTAFGGSAGTGLFGTTGTLGAGTGLTAGTLGTGAFGALGSQPTVVLGINALGSNQNAALTTLQQQQQQKLLEQQLQILSNSPFGDSPLFRNSLVERSRPERASSSTSTSLQKISTTPSHYKVSPRPAARIKPRPINNHTMNKSKLFEGLEEDSGLSPDTFVPRKNIKKLVLKPKSSREDSPLSVIDTTRVKLHSLGEDDDLPVTSSPFPPSPPSSQDISPMRSSTIPEGVEESGKVADDRVNTSDGVSPMGVRFSRAAEHANTTISELNVRRVTRRDEDEESLRSSVVGEDGSSETTPRDRCSVILRRSEYYTIPPLHELNQSIDSNGDVFVDDFVVGREGYGQVKFYGRTNVAGLNLDEIVFFRRREIEVYPDTYPNKPPVGEKLNKKAEITLEKVWPNDKTSHKPITSPERLKLQGWQKRVEAATAKLGAMFLEYNLDNGNWVFTVEHFTRYGMHQYLDDEQLAKKLKRPPIKPQLQDDGNSVEKEKLEILRHLQEKKQQLEAYEKEKQRAALSLHDQDSDMADIAHETFPEEMLEEAVEEGSDNEGEELDNSPASHQLAAALGMNAQRIQVMKASFFADQSQPPFLPKDAPTVDKSLFSASFGKAGHSKSSIYPQVMPLGPLLSPKVQRCVDESGQQLSQSLFGSPKIGVYPLRYPVVHDVTPVAPPSPILLPSAIGTAMDIGIKVVGARNKFGLVPKKDSLVNGKENLIADAGLMMGRSFRVGWGPGFVLVHSGTPLGKQQTKPASTTQPSLAGDFLTALRPSSSEGSPPFGVTLEKLHVASHYNQGRSDTVLAQHQSVLEAELQHAVVSIDDGCPFFQPSTDVKALHRHAEVARTNKEAAGSVPLREAAEQICLVWDLVVALWGKLKEDEDDEDGVPRAVEDREVYQCRVARKAALSNWLADAAKTRIEQEVDAANFQVSDHLKSIFSYLTGLQVSKACRVAQQHGDYRLSLLLSQVTGNAVTRNLLYKQLADWKEMKADVFINSERIKIYALLAGAMVWDISRDTANIPHDELQTLSRHVVNVCEGLDWKRVLAVHLWYYCSATSSIPDALQAYDASFKGSSSNGRYGAPPDPPFMEDEDDEDPDEENKFVTRDTCYHLLKLYCKRSHRLERLLSPSTSTALQLDFRLSWHLYQVLQSLEYTHLSQEHAGMLHSGFAAQLEGLGLWHWAAFVLLHIQEPVRREHAVRSLLCRYCRLSADHSYVDKERFMLDDLKIPAEWIHEAKALRARYEGRTREEAFHLVKARHWSLGHNVILRRLVSDAIINAEYDFLKTLLGEMEPRDRSSTVRDWATGGQLIVCFRSFHLMDCVFIIGILDYLALMEKFQDITKEKFVPTKYDWEDIHAEVSSLCTRINSLPSDTPTNMLCQYDMAKMCTNFLKIVMKELTDLTDDKEALLPTHVLVPHVTRLPMPEDCTLEELRQLIPSYIAEITAGY</sequence>
<dbReference type="GO" id="GO:0044614">
    <property type="term" value="C:nuclear pore cytoplasmic filaments"/>
    <property type="evidence" value="ECO:0007669"/>
    <property type="project" value="TreeGrafter"/>
</dbReference>
<feature type="domain" description="Peptidase S59" evidence="14">
    <location>
        <begin position="732"/>
        <end position="875"/>
    </location>
</feature>
<feature type="region of interest" description="Disordered" evidence="13">
    <location>
        <begin position="1"/>
        <end position="23"/>
    </location>
</feature>
<comment type="subcellular location">
    <subcellularLocation>
        <location evidence="2">Nucleus membrane</location>
        <topology evidence="2">Peripheral membrane protein</topology>
        <orientation evidence="2">Nucleoplasmic side</orientation>
    </subcellularLocation>
    <subcellularLocation>
        <location evidence="1">Nucleus</location>
        <location evidence="1">Nuclear pore complex</location>
    </subcellularLocation>
</comment>
<evidence type="ECO:0000256" key="5">
    <source>
        <dbReference type="ARBA" id="ARBA00022448"/>
    </source>
</evidence>
<feature type="compositionally biased region" description="Polar residues" evidence="13">
    <location>
        <begin position="44"/>
        <end position="54"/>
    </location>
</feature>
<dbReference type="Pfam" id="PF21240">
    <property type="entry name" value="Nup98_GLEBS"/>
    <property type="match status" value="1"/>
</dbReference>
<keyword evidence="10" id="KW-0906">Nuclear pore complex</keyword>
<evidence type="ECO:0000256" key="11">
    <source>
        <dbReference type="ARBA" id="ARBA00023242"/>
    </source>
</evidence>
<evidence type="ECO:0000256" key="9">
    <source>
        <dbReference type="ARBA" id="ARBA00023010"/>
    </source>
</evidence>
<keyword evidence="7" id="KW-0509">mRNA transport</keyword>
<evidence type="ECO:0000256" key="1">
    <source>
        <dbReference type="ARBA" id="ARBA00004567"/>
    </source>
</evidence>
<dbReference type="GO" id="GO:0034398">
    <property type="term" value="P:telomere tethering at nuclear periphery"/>
    <property type="evidence" value="ECO:0007669"/>
    <property type="project" value="TreeGrafter"/>
</dbReference>
<dbReference type="Gene3D" id="3.30.1610.10">
    <property type="entry name" value="Peptidase S59, nucleoporin"/>
    <property type="match status" value="1"/>
</dbReference>
<dbReference type="Pfam" id="PF04096">
    <property type="entry name" value="Nucleoporin2"/>
    <property type="match status" value="1"/>
</dbReference>
<dbReference type="GO" id="GO:0006606">
    <property type="term" value="P:protein import into nucleus"/>
    <property type="evidence" value="ECO:0007669"/>
    <property type="project" value="TreeGrafter"/>
</dbReference>
<dbReference type="Gene3D" id="1.10.10.2360">
    <property type="match status" value="1"/>
</dbReference>
<accession>A0A9W9Z0J9</accession>
<dbReference type="Proteomes" id="UP001163046">
    <property type="component" value="Unassembled WGS sequence"/>
</dbReference>